<name>A0A212J226_9FIRM</name>
<evidence type="ECO:0000256" key="1">
    <source>
        <dbReference type="ARBA" id="ARBA00022679"/>
    </source>
</evidence>
<proteinExistence type="predicted"/>
<dbReference type="GO" id="GO:0009401">
    <property type="term" value="P:phosphoenolpyruvate-dependent sugar phosphotransferase system"/>
    <property type="evidence" value="ECO:0007669"/>
    <property type="project" value="InterPro"/>
</dbReference>
<dbReference type="InterPro" id="IPR003501">
    <property type="entry name" value="PTS_EIIB_2/3"/>
</dbReference>
<dbReference type="Pfam" id="PF02302">
    <property type="entry name" value="PTS_IIB"/>
    <property type="match status" value="1"/>
</dbReference>
<keyword evidence="1" id="KW-0808">Transferase</keyword>
<organism evidence="3">
    <name type="scientific">uncultured Eubacteriales bacterium</name>
    <dbReference type="NCBI Taxonomy" id="172733"/>
    <lineage>
        <taxon>Bacteria</taxon>
        <taxon>Bacillati</taxon>
        <taxon>Bacillota</taxon>
        <taxon>Clostridia</taxon>
        <taxon>Eubacteriales</taxon>
        <taxon>environmental samples</taxon>
    </lineage>
</organism>
<dbReference type="GO" id="GO:0008982">
    <property type="term" value="F:protein-N(PI)-phosphohistidine-sugar phosphotransferase activity"/>
    <property type="evidence" value="ECO:0007669"/>
    <property type="project" value="InterPro"/>
</dbReference>
<protein>
    <submittedName>
        <fullName evidence="3">PTS system galactitol-specific enzyme IIB component</fullName>
    </submittedName>
</protein>
<evidence type="ECO:0000313" key="3">
    <source>
        <dbReference type="EMBL" id="SBV93526.1"/>
    </source>
</evidence>
<dbReference type="Gene3D" id="3.40.50.2300">
    <property type="match status" value="1"/>
</dbReference>
<reference evidence="3" key="1">
    <citation type="submission" date="2016-04" db="EMBL/GenBank/DDBJ databases">
        <authorList>
            <person name="Evans L.H."/>
            <person name="Alamgir A."/>
            <person name="Owens N."/>
            <person name="Weber N.D."/>
            <person name="Virtaneva K."/>
            <person name="Barbian K."/>
            <person name="Babar A."/>
            <person name="Rosenke K."/>
        </authorList>
    </citation>
    <scope>NUCLEOTIDE SEQUENCE</scope>
    <source>
        <strain evidence="3">86</strain>
    </source>
</reference>
<evidence type="ECO:0000259" key="2">
    <source>
        <dbReference type="Pfam" id="PF02302"/>
    </source>
</evidence>
<gene>
    <name evidence="3" type="ORF">KL86CLO1_10391</name>
</gene>
<sequence>MKTVIVACGGGIATSATVATKINGRLEDLGFSNKAKVEAVDIKSLDLFMRNADVYVSITPTARGVQEEYPIPTMSGIPFLTGVGVDDAMEKLLGLLGLK</sequence>
<dbReference type="SUPFAM" id="SSF52794">
    <property type="entry name" value="PTS system IIB component-like"/>
    <property type="match status" value="1"/>
</dbReference>
<dbReference type="AlphaFoldDB" id="A0A212J226"/>
<dbReference type="EMBL" id="FLUN01000001">
    <property type="protein sequence ID" value="SBV93526.1"/>
    <property type="molecule type" value="Genomic_DNA"/>
</dbReference>
<accession>A0A212J226</accession>
<feature type="domain" description="Phosphotransferase system EIIB component type 2/3" evidence="2">
    <location>
        <begin position="4"/>
        <end position="82"/>
    </location>
</feature>
<dbReference type="InterPro" id="IPR036095">
    <property type="entry name" value="PTS_EIIB-like_sf"/>
</dbReference>